<keyword evidence="5" id="KW-1185">Reference proteome</keyword>
<protein>
    <submittedName>
        <fullName evidence="4">TetR/AcrR family transcriptional regulator</fullName>
    </submittedName>
</protein>
<evidence type="ECO:0000313" key="4">
    <source>
        <dbReference type="EMBL" id="MDD1779852.1"/>
    </source>
</evidence>
<name>A0ABT5QFV8_9GAMM</name>
<feature type="domain" description="HTH tetR-type" evidence="3">
    <location>
        <begin position="15"/>
        <end position="75"/>
    </location>
</feature>
<keyword evidence="1 2" id="KW-0238">DNA-binding</keyword>
<dbReference type="PANTHER" id="PTHR43479">
    <property type="entry name" value="ACREF/ENVCD OPERON REPRESSOR-RELATED"/>
    <property type="match status" value="1"/>
</dbReference>
<organism evidence="4 5">
    <name type="scientific">Enterovibrio qingdaonensis</name>
    <dbReference type="NCBI Taxonomy" id="2899818"/>
    <lineage>
        <taxon>Bacteria</taxon>
        <taxon>Pseudomonadati</taxon>
        <taxon>Pseudomonadota</taxon>
        <taxon>Gammaproteobacteria</taxon>
        <taxon>Vibrionales</taxon>
        <taxon>Vibrionaceae</taxon>
        <taxon>Enterovibrio</taxon>
    </lineage>
</organism>
<gene>
    <name evidence="4" type="ORF">LRP49_01465</name>
</gene>
<dbReference type="EMBL" id="JAJUBB010000001">
    <property type="protein sequence ID" value="MDD1779852.1"/>
    <property type="molecule type" value="Genomic_DNA"/>
</dbReference>
<evidence type="ECO:0000313" key="5">
    <source>
        <dbReference type="Proteomes" id="UP001149821"/>
    </source>
</evidence>
<dbReference type="RefSeq" id="WP_274139682.1">
    <property type="nucleotide sequence ID" value="NZ_JAJUBB010000001.1"/>
</dbReference>
<reference evidence="4" key="1">
    <citation type="submission" date="2021-12" db="EMBL/GenBank/DDBJ databases">
        <title>Enterovibrio ZSDZ35 sp. nov. and Enterovibrio ZSDZ42 sp. nov., isolated from coastal seawater in Qingdao.</title>
        <authorList>
            <person name="Zhang P."/>
        </authorList>
    </citation>
    <scope>NUCLEOTIDE SEQUENCE</scope>
    <source>
        <strain evidence="4">ZSDZ35</strain>
    </source>
</reference>
<evidence type="ECO:0000259" key="3">
    <source>
        <dbReference type="PROSITE" id="PS50977"/>
    </source>
</evidence>
<dbReference type="Gene3D" id="1.10.357.10">
    <property type="entry name" value="Tetracycline Repressor, domain 2"/>
    <property type="match status" value="1"/>
</dbReference>
<accession>A0ABT5QFV8</accession>
<dbReference type="PROSITE" id="PS50977">
    <property type="entry name" value="HTH_TETR_2"/>
    <property type="match status" value="1"/>
</dbReference>
<dbReference type="PANTHER" id="PTHR43479:SF12">
    <property type="entry name" value="TRANSCRIPTIONAL REGULATORY PROTEIN"/>
    <property type="match status" value="1"/>
</dbReference>
<comment type="caution">
    <text evidence="4">The sequence shown here is derived from an EMBL/GenBank/DDBJ whole genome shotgun (WGS) entry which is preliminary data.</text>
</comment>
<dbReference type="Pfam" id="PF00440">
    <property type="entry name" value="TetR_N"/>
    <property type="match status" value="1"/>
</dbReference>
<evidence type="ECO:0000256" key="2">
    <source>
        <dbReference type="PROSITE-ProRule" id="PRU00335"/>
    </source>
</evidence>
<dbReference type="PRINTS" id="PR00455">
    <property type="entry name" value="HTHTETR"/>
</dbReference>
<dbReference type="SUPFAM" id="SSF46689">
    <property type="entry name" value="Homeodomain-like"/>
    <property type="match status" value="1"/>
</dbReference>
<dbReference type="Proteomes" id="UP001149821">
    <property type="component" value="Unassembled WGS sequence"/>
</dbReference>
<dbReference type="InterPro" id="IPR001647">
    <property type="entry name" value="HTH_TetR"/>
</dbReference>
<sequence length="236" mass="27378">MQERKQGRRSAETAEQTKHEIMHVAADMFAELGFERVSLRNISEKAGVSHSLIRHHFGSKEQIWKSISDAMDEYMQSYITLLIEKMPNDTSSAERIYHFLVKMLAFTLLNPRPIQFIADAVRQGDDTLLTYFLGSKEEFAAVFGVLFDDYNKEHPQKPVHMWEMKWQLLQCSHAATSLRPMMFETWPESANNVDVLLLNHWRLFNSQVAMQLDIKSDQMLNPENLDDLVLDLPCCV</sequence>
<proteinExistence type="predicted"/>
<feature type="DNA-binding region" description="H-T-H motif" evidence="2">
    <location>
        <begin position="38"/>
        <end position="57"/>
    </location>
</feature>
<dbReference type="InterPro" id="IPR009057">
    <property type="entry name" value="Homeodomain-like_sf"/>
</dbReference>
<dbReference type="InterPro" id="IPR050624">
    <property type="entry name" value="HTH-type_Tx_Regulator"/>
</dbReference>
<evidence type="ECO:0000256" key="1">
    <source>
        <dbReference type="ARBA" id="ARBA00023125"/>
    </source>
</evidence>